<accession>A0ABM4VWL7</accession>
<feature type="compositionally biased region" description="Polar residues" evidence="1">
    <location>
        <begin position="557"/>
        <end position="598"/>
    </location>
</feature>
<dbReference type="PRINTS" id="PR00348">
    <property type="entry name" value="UBIQUITIN"/>
</dbReference>
<dbReference type="InterPro" id="IPR019954">
    <property type="entry name" value="Ubiquitin_CS"/>
</dbReference>
<evidence type="ECO:0000313" key="5">
    <source>
        <dbReference type="RefSeq" id="XP_071923917.1"/>
    </source>
</evidence>
<feature type="compositionally biased region" description="Polar residues" evidence="1">
    <location>
        <begin position="8"/>
        <end position="22"/>
    </location>
</feature>
<dbReference type="PANTHER" id="PTHR15204">
    <property type="entry name" value="LARGE PROLINE-RICH PROTEIN BAG6"/>
    <property type="match status" value="1"/>
</dbReference>
<keyword evidence="3" id="KW-1185">Reference proteome</keyword>
<dbReference type="InterPro" id="IPR029071">
    <property type="entry name" value="Ubiquitin-like_domsf"/>
</dbReference>
<dbReference type="Pfam" id="PF00240">
    <property type="entry name" value="ubiquitin"/>
    <property type="match status" value="1"/>
</dbReference>
<evidence type="ECO:0000259" key="2">
    <source>
        <dbReference type="PROSITE" id="PS50053"/>
    </source>
</evidence>
<feature type="compositionally biased region" description="Polar residues" evidence="1">
    <location>
        <begin position="531"/>
        <end position="541"/>
    </location>
</feature>
<feature type="compositionally biased region" description="Polar residues" evidence="1">
    <location>
        <begin position="256"/>
        <end position="279"/>
    </location>
</feature>
<feature type="region of interest" description="Disordered" evidence="1">
    <location>
        <begin position="169"/>
        <end position="217"/>
    </location>
</feature>
<feature type="compositionally biased region" description="Polar residues" evidence="1">
    <location>
        <begin position="175"/>
        <end position="187"/>
    </location>
</feature>
<feature type="compositionally biased region" description="Low complexity" evidence="1">
    <location>
        <begin position="608"/>
        <end position="622"/>
    </location>
</feature>
<dbReference type="PROSITE" id="PS00299">
    <property type="entry name" value="UBIQUITIN_1"/>
    <property type="match status" value="1"/>
</dbReference>
<dbReference type="RefSeq" id="XP_071923916.1">
    <property type="nucleotide sequence ID" value="XM_072067815.1"/>
</dbReference>
<feature type="compositionally biased region" description="Polar residues" evidence="1">
    <location>
        <begin position="96"/>
        <end position="117"/>
    </location>
</feature>
<proteinExistence type="predicted"/>
<sequence>MADHQPIEGSSTSNVSGGSPESTVELNIKTLDSQIYSFHADKDMPVSALKEKIASQIGVPVEQQRLIFRGKVLKDDHLLSEYYVENGHTLHLVERQATQQQPSSSSDNGNTRTNTGRVGQEPGGPGGSRNRMGQISHSVVLGTFNVGEQGENVGSDLSRVIGAVLNSIGIGGQPGTQPSVQVPQRSATGGVRNDAGHQNQGGNQSQPGQSFNSQPMPHAVQIPLGAAVALPSLNMPIPDSLNTIYEFVNRLEQAMSQQGYQPSQSPNITGDPRTTQLPATTPGVPTPEALSNVLRHAQHLLGGHAVAALSHVAGRLEQEAGSNDPTIRGQIQTESAQVGLAMQHIGALLLEIGRTMLTLRMGQSPAESSVNAGPAVYVSPSGPNPIMVQPFPLQTSSLFGSSASAPSNPGAFGPVGIGNISRHVNIHIHTGTPLGPFVSGVGARMNNGEGTLGERANGTASGESAQSRVQGVTNVNTTAVPLRPAVVAVSGTLEPSVGVSLPPDLFPLSTVVPEVNSQIRNFVGNIRGGHQASSVESSTVQERAVGAAAAGDEGRSNEQNNISSGHGFGETSQLFPGVSNTTNQETQPSGHQPSNSKDSGVAVNPKYEPSSSSLGGSNEPSSTPVVVTVEGASSSSQAMDTTGGSSTTPLGLGLGSLQPKRRSRQSRSQSNSGSSSLVTSNQTEQPRIAGQQVLQSLASLAARSNGNTQASGQLSQPAGVVVDSLPPAEENADGQFDIGNAMSQVLQSPALNGLLAGVSQQTGIGSPNALRNIMEQLTQNPAMRNTVNQIAQQIDNHDLGNMFSSLGGGQGGGFDLSRMMQQMMPIVSQALGGDSTGPQPTLAMGPDLMGSRSRRDVVSTVENSQPDQVDIQQVARGIEQQSPPGEIFRSMVENALQLCEGDNVQGNVVNELCSDEGLANEFMEMLRQDISRRLDDRSSP</sequence>
<feature type="region of interest" description="Disordered" evidence="1">
    <location>
        <begin position="256"/>
        <end position="285"/>
    </location>
</feature>
<dbReference type="Gene3D" id="3.10.20.90">
    <property type="entry name" value="Phosphatidylinositol 3-kinase Catalytic Subunit, Chain A, domain 1"/>
    <property type="match status" value="1"/>
</dbReference>
<reference evidence="4 5" key="1">
    <citation type="submission" date="2025-05" db="UniProtKB">
        <authorList>
            <consortium name="RefSeq"/>
        </authorList>
    </citation>
    <scope>IDENTIFICATION</scope>
    <source>
        <tissue evidence="4 5">Leaves</tissue>
    </source>
</reference>
<organism evidence="3 5">
    <name type="scientific">Coffea arabica</name>
    <name type="common">Arabian coffee</name>
    <dbReference type="NCBI Taxonomy" id="13443"/>
    <lineage>
        <taxon>Eukaryota</taxon>
        <taxon>Viridiplantae</taxon>
        <taxon>Streptophyta</taxon>
        <taxon>Embryophyta</taxon>
        <taxon>Tracheophyta</taxon>
        <taxon>Spermatophyta</taxon>
        <taxon>Magnoliopsida</taxon>
        <taxon>eudicotyledons</taxon>
        <taxon>Gunneridae</taxon>
        <taxon>Pentapetalae</taxon>
        <taxon>asterids</taxon>
        <taxon>lamiids</taxon>
        <taxon>Gentianales</taxon>
        <taxon>Rubiaceae</taxon>
        <taxon>Ixoroideae</taxon>
        <taxon>Gardenieae complex</taxon>
        <taxon>Bertiereae - Coffeeae clade</taxon>
        <taxon>Coffeeae</taxon>
        <taxon>Coffea</taxon>
    </lineage>
</organism>
<dbReference type="InterPro" id="IPR000626">
    <property type="entry name" value="Ubiquitin-like_dom"/>
</dbReference>
<protein>
    <submittedName>
        <fullName evidence="4 5">Uncharacterized protein isoform X1</fullName>
    </submittedName>
</protein>
<dbReference type="CDD" id="cd17039">
    <property type="entry name" value="Ubl_ubiquitin_like"/>
    <property type="match status" value="1"/>
</dbReference>
<feature type="region of interest" description="Disordered" evidence="1">
    <location>
        <begin position="1"/>
        <end position="22"/>
    </location>
</feature>
<dbReference type="PROSITE" id="PS50053">
    <property type="entry name" value="UBIQUITIN_2"/>
    <property type="match status" value="1"/>
</dbReference>
<feature type="compositionally biased region" description="Polar residues" evidence="1">
    <location>
        <begin position="631"/>
        <end position="640"/>
    </location>
</feature>
<feature type="compositionally biased region" description="Low complexity" evidence="1">
    <location>
        <begin position="198"/>
        <end position="215"/>
    </location>
</feature>
<feature type="compositionally biased region" description="Low complexity" evidence="1">
    <location>
        <begin position="641"/>
        <end position="658"/>
    </location>
</feature>
<feature type="compositionally biased region" description="Low complexity" evidence="1">
    <location>
        <begin position="666"/>
        <end position="682"/>
    </location>
</feature>
<dbReference type="Proteomes" id="UP001652660">
    <property type="component" value="Chromosome 10e"/>
</dbReference>
<dbReference type="GeneID" id="113712666"/>
<feature type="region of interest" description="Disordered" evidence="1">
    <location>
        <begin position="96"/>
        <end position="133"/>
    </location>
</feature>
<evidence type="ECO:0000313" key="3">
    <source>
        <dbReference type="Proteomes" id="UP001652660"/>
    </source>
</evidence>
<dbReference type="RefSeq" id="XP_071923917.1">
    <property type="nucleotide sequence ID" value="XM_072067816.1"/>
</dbReference>
<feature type="region of interest" description="Disordered" evidence="1">
    <location>
        <begin position="529"/>
        <end position="685"/>
    </location>
</feature>
<gene>
    <name evidence="4 5" type="primary">LOC113712666</name>
</gene>
<evidence type="ECO:0000256" key="1">
    <source>
        <dbReference type="SAM" id="MobiDB-lite"/>
    </source>
</evidence>
<dbReference type="SUPFAM" id="SSF54236">
    <property type="entry name" value="Ubiquitin-like"/>
    <property type="match status" value="1"/>
</dbReference>
<feature type="domain" description="Ubiquitin-like" evidence="2">
    <location>
        <begin position="24"/>
        <end position="99"/>
    </location>
</feature>
<dbReference type="PANTHER" id="PTHR15204:SF5">
    <property type="entry name" value="LARGE PROLINE-RICH PROTEIN BAG6 ISOFORM X1"/>
    <property type="match status" value="1"/>
</dbReference>
<evidence type="ECO:0000313" key="4">
    <source>
        <dbReference type="RefSeq" id="XP_071923916.1"/>
    </source>
</evidence>
<dbReference type="SMART" id="SM00213">
    <property type="entry name" value="UBQ"/>
    <property type="match status" value="1"/>
</dbReference>
<dbReference type="InterPro" id="IPR019956">
    <property type="entry name" value="Ubiquitin_dom"/>
</dbReference>
<name>A0ABM4VWL7_COFAR</name>